<feature type="compositionally biased region" description="Polar residues" evidence="1">
    <location>
        <begin position="43"/>
        <end position="64"/>
    </location>
</feature>
<accession>A0AAN9KBC2</accession>
<keyword evidence="2" id="KW-0732">Signal</keyword>
<dbReference type="AlphaFoldDB" id="A0AAN9KBC2"/>
<evidence type="ECO:0000256" key="2">
    <source>
        <dbReference type="SAM" id="SignalP"/>
    </source>
</evidence>
<dbReference type="Proteomes" id="UP001367508">
    <property type="component" value="Unassembled WGS sequence"/>
</dbReference>
<evidence type="ECO:0000313" key="4">
    <source>
        <dbReference type="Proteomes" id="UP001367508"/>
    </source>
</evidence>
<protein>
    <recommendedName>
        <fullName evidence="5">Secreted protein</fullName>
    </recommendedName>
</protein>
<evidence type="ECO:0008006" key="5">
    <source>
        <dbReference type="Google" id="ProtNLM"/>
    </source>
</evidence>
<feature type="region of interest" description="Disordered" evidence="1">
    <location>
        <begin position="36"/>
        <end position="72"/>
    </location>
</feature>
<sequence length="72" mass="8208">MRRALSTNCICLTGLCLSLSSFSVLSWKKREKEREKAQVTGRLRQQNQPSSLLSPTKVNHQSHPPNRFLEKG</sequence>
<proteinExistence type="predicted"/>
<reference evidence="3 4" key="1">
    <citation type="submission" date="2024-01" db="EMBL/GenBank/DDBJ databases">
        <title>The genomes of 5 underutilized Papilionoideae crops provide insights into root nodulation and disease resistanc.</title>
        <authorList>
            <person name="Jiang F."/>
        </authorList>
    </citation>
    <scope>NUCLEOTIDE SEQUENCE [LARGE SCALE GENOMIC DNA]</scope>
    <source>
        <strain evidence="3">LVBAO_FW01</strain>
        <tissue evidence="3">Leaves</tissue>
    </source>
</reference>
<evidence type="ECO:0000313" key="3">
    <source>
        <dbReference type="EMBL" id="KAK7313754.1"/>
    </source>
</evidence>
<feature type="signal peptide" evidence="2">
    <location>
        <begin position="1"/>
        <end position="26"/>
    </location>
</feature>
<feature type="chain" id="PRO_5042950935" description="Secreted protein" evidence="2">
    <location>
        <begin position="27"/>
        <end position="72"/>
    </location>
</feature>
<organism evidence="3 4">
    <name type="scientific">Canavalia gladiata</name>
    <name type="common">Sword bean</name>
    <name type="synonym">Dolichos gladiatus</name>
    <dbReference type="NCBI Taxonomy" id="3824"/>
    <lineage>
        <taxon>Eukaryota</taxon>
        <taxon>Viridiplantae</taxon>
        <taxon>Streptophyta</taxon>
        <taxon>Embryophyta</taxon>
        <taxon>Tracheophyta</taxon>
        <taxon>Spermatophyta</taxon>
        <taxon>Magnoliopsida</taxon>
        <taxon>eudicotyledons</taxon>
        <taxon>Gunneridae</taxon>
        <taxon>Pentapetalae</taxon>
        <taxon>rosids</taxon>
        <taxon>fabids</taxon>
        <taxon>Fabales</taxon>
        <taxon>Fabaceae</taxon>
        <taxon>Papilionoideae</taxon>
        <taxon>50 kb inversion clade</taxon>
        <taxon>NPAAA clade</taxon>
        <taxon>indigoferoid/millettioid clade</taxon>
        <taxon>Phaseoleae</taxon>
        <taxon>Canavalia</taxon>
    </lineage>
</organism>
<dbReference type="EMBL" id="JAYMYQ010000009">
    <property type="protein sequence ID" value="KAK7313754.1"/>
    <property type="molecule type" value="Genomic_DNA"/>
</dbReference>
<comment type="caution">
    <text evidence="3">The sequence shown here is derived from an EMBL/GenBank/DDBJ whole genome shotgun (WGS) entry which is preliminary data.</text>
</comment>
<gene>
    <name evidence="3" type="ORF">VNO77_38952</name>
</gene>
<name>A0AAN9KBC2_CANGL</name>
<evidence type="ECO:0000256" key="1">
    <source>
        <dbReference type="SAM" id="MobiDB-lite"/>
    </source>
</evidence>
<keyword evidence="4" id="KW-1185">Reference proteome</keyword>